<feature type="chain" id="PRO_5041240764" description="DUF8040 domain-containing protein" evidence="1">
    <location>
        <begin position="23"/>
        <end position="96"/>
    </location>
</feature>
<keyword evidence="1" id="KW-0732">Signal</keyword>
<keyword evidence="4" id="KW-1185">Reference proteome</keyword>
<organism evidence="3 4">
    <name type="scientific">Armillaria luteobubalina</name>
    <dbReference type="NCBI Taxonomy" id="153913"/>
    <lineage>
        <taxon>Eukaryota</taxon>
        <taxon>Fungi</taxon>
        <taxon>Dikarya</taxon>
        <taxon>Basidiomycota</taxon>
        <taxon>Agaricomycotina</taxon>
        <taxon>Agaricomycetes</taxon>
        <taxon>Agaricomycetidae</taxon>
        <taxon>Agaricales</taxon>
        <taxon>Marasmiineae</taxon>
        <taxon>Physalacriaceae</taxon>
        <taxon>Armillaria</taxon>
    </lineage>
</organism>
<evidence type="ECO:0000313" key="4">
    <source>
        <dbReference type="Proteomes" id="UP001175228"/>
    </source>
</evidence>
<protein>
    <recommendedName>
        <fullName evidence="2">DUF8040 domain-containing protein</fullName>
    </recommendedName>
</protein>
<accession>A0AA39Q0H1</accession>
<feature type="signal peptide" evidence="1">
    <location>
        <begin position="1"/>
        <end position="22"/>
    </location>
</feature>
<feature type="non-terminal residue" evidence="3">
    <location>
        <position position="1"/>
    </location>
</feature>
<dbReference type="EMBL" id="JAUEPU010000022">
    <property type="protein sequence ID" value="KAK0493982.1"/>
    <property type="molecule type" value="Genomic_DNA"/>
</dbReference>
<feature type="domain" description="DUF8040" evidence="2">
    <location>
        <begin position="27"/>
        <end position="94"/>
    </location>
</feature>
<proteinExistence type="predicted"/>
<gene>
    <name evidence="3" type="ORF">EDD18DRAFT_1077801</name>
</gene>
<comment type="caution">
    <text evidence="3">The sequence shown here is derived from an EMBL/GenBank/DDBJ whole genome shotgun (WGS) entry which is preliminary data.</text>
</comment>
<dbReference type="Proteomes" id="UP001175228">
    <property type="component" value="Unassembled WGS sequence"/>
</dbReference>
<dbReference type="Pfam" id="PF26138">
    <property type="entry name" value="DUF8040"/>
    <property type="match status" value="1"/>
</dbReference>
<dbReference type="AlphaFoldDB" id="A0AA39Q0H1"/>
<evidence type="ECO:0000313" key="3">
    <source>
        <dbReference type="EMBL" id="KAK0493982.1"/>
    </source>
</evidence>
<sequence>AAHYIQLMTVAILLYASPSYWTQPYHTSALSGAAWVNELVHGHPERIQTELGVHLHVFIQLIAELHLLSGLADSRNVFLEEQVAIFLYTCVTGLTV</sequence>
<dbReference type="InterPro" id="IPR058353">
    <property type="entry name" value="DUF8040"/>
</dbReference>
<evidence type="ECO:0000259" key="2">
    <source>
        <dbReference type="Pfam" id="PF26138"/>
    </source>
</evidence>
<evidence type="ECO:0000256" key="1">
    <source>
        <dbReference type="SAM" id="SignalP"/>
    </source>
</evidence>
<name>A0AA39Q0H1_9AGAR</name>
<reference evidence="3" key="1">
    <citation type="submission" date="2023-06" db="EMBL/GenBank/DDBJ databases">
        <authorList>
            <consortium name="Lawrence Berkeley National Laboratory"/>
            <person name="Ahrendt S."/>
            <person name="Sahu N."/>
            <person name="Indic B."/>
            <person name="Wong-Bajracharya J."/>
            <person name="Merenyi Z."/>
            <person name="Ke H.-M."/>
            <person name="Monk M."/>
            <person name="Kocsube S."/>
            <person name="Drula E."/>
            <person name="Lipzen A."/>
            <person name="Balint B."/>
            <person name="Henrissat B."/>
            <person name="Andreopoulos B."/>
            <person name="Martin F.M."/>
            <person name="Harder C.B."/>
            <person name="Rigling D."/>
            <person name="Ford K.L."/>
            <person name="Foster G.D."/>
            <person name="Pangilinan J."/>
            <person name="Papanicolaou A."/>
            <person name="Barry K."/>
            <person name="LaButti K."/>
            <person name="Viragh M."/>
            <person name="Koriabine M."/>
            <person name="Yan M."/>
            <person name="Riley R."/>
            <person name="Champramary S."/>
            <person name="Plett K.L."/>
            <person name="Tsai I.J."/>
            <person name="Slot J."/>
            <person name="Sipos G."/>
            <person name="Plett J."/>
            <person name="Nagy L.G."/>
            <person name="Grigoriev I.V."/>
        </authorList>
    </citation>
    <scope>NUCLEOTIDE SEQUENCE</scope>
    <source>
        <strain evidence="3">HWK02</strain>
    </source>
</reference>